<sequence length="198" mass="20833">MRRRIYWLLPDLTSARRTMDDLLLARIGDAHIHFVARENADLSGLHAANLLQTSDLLPSAQAGLVIGGLGGAVIGVLAAMFFPIVGGAESGLAALSAVFASSDWSGAELRSALDSPQWAMAAVLAVLGGLLGAWSSSMIGIAAPSGRLRRFESALADGQLLLMVDVPRSRVQEIESLLQSTHPEAHFEGVEPDVPAFP</sequence>
<evidence type="ECO:0000256" key="1">
    <source>
        <dbReference type="SAM" id="Phobius"/>
    </source>
</evidence>
<organism evidence="2 3">
    <name type="scientific">Methylibium petroleiphilum (strain ATCC BAA-1232 / LMG 22953 / PM1)</name>
    <dbReference type="NCBI Taxonomy" id="420662"/>
    <lineage>
        <taxon>Bacteria</taxon>
        <taxon>Pseudomonadati</taxon>
        <taxon>Pseudomonadota</taxon>
        <taxon>Betaproteobacteria</taxon>
        <taxon>Burkholderiales</taxon>
        <taxon>Sphaerotilaceae</taxon>
        <taxon>Methylibium</taxon>
    </lineage>
</organism>
<keyword evidence="1" id="KW-1133">Transmembrane helix</keyword>
<dbReference type="RefSeq" id="WP_011831218.1">
    <property type="nucleotide sequence ID" value="NC_008825.1"/>
</dbReference>
<keyword evidence="1 2" id="KW-0812">Transmembrane</keyword>
<gene>
    <name evidence="2" type="ordered locus">Mpe_A3645</name>
</gene>
<protein>
    <submittedName>
        <fullName evidence="2">Putative transmembrane protein</fullName>
    </submittedName>
</protein>
<dbReference type="eggNOG" id="ENOG50303WG">
    <property type="taxonomic scope" value="Bacteria"/>
</dbReference>
<dbReference type="Proteomes" id="UP000000366">
    <property type="component" value="Chromosome"/>
</dbReference>
<name>A2SM09_METPP</name>
<reference evidence="2 3" key="1">
    <citation type="journal article" date="2007" name="J. Bacteriol.">
        <title>Whole-genome analysis of the methyl tert-butyl ether-degrading beta-proteobacterium Methylibium petroleiphilum PM1.</title>
        <authorList>
            <person name="Kane S.R."/>
            <person name="Chakicherla A.Y."/>
            <person name="Chain P.S.G."/>
            <person name="Schmidt R."/>
            <person name="Shin M.W."/>
            <person name="Legler T.C."/>
            <person name="Scow K.M."/>
            <person name="Larimer F.W."/>
            <person name="Lucas S.M."/>
            <person name="Richardson P.M."/>
            <person name="Hristova K.R."/>
        </authorList>
    </citation>
    <scope>NUCLEOTIDE SEQUENCE [LARGE SCALE GENOMIC DNA]</scope>
    <source>
        <strain evidence="3">ATCC BAA-1232 / LMG 22953 / PM1</strain>
    </source>
</reference>
<dbReference type="KEGG" id="mpt:Mpe_A3645"/>
<proteinExistence type="predicted"/>
<feature type="transmembrane region" description="Helical" evidence="1">
    <location>
        <begin position="62"/>
        <end position="85"/>
    </location>
</feature>
<dbReference type="STRING" id="420662.Mpe_A3645"/>
<dbReference type="AlphaFoldDB" id="A2SM09"/>
<dbReference type="EMBL" id="CP000555">
    <property type="protein sequence ID" value="ABM96598.1"/>
    <property type="molecule type" value="Genomic_DNA"/>
</dbReference>
<accession>A2SM09</accession>
<feature type="transmembrane region" description="Helical" evidence="1">
    <location>
        <begin position="118"/>
        <end position="143"/>
    </location>
</feature>
<dbReference type="HOGENOM" id="CLU_118626_1_0_4"/>
<evidence type="ECO:0000313" key="3">
    <source>
        <dbReference type="Proteomes" id="UP000000366"/>
    </source>
</evidence>
<keyword evidence="3" id="KW-1185">Reference proteome</keyword>
<evidence type="ECO:0000313" key="2">
    <source>
        <dbReference type="EMBL" id="ABM96598.1"/>
    </source>
</evidence>
<keyword evidence="1" id="KW-0472">Membrane</keyword>